<dbReference type="Gene3D" id="3.60.70.12">
    <property type="entry name" value="L-amino peptidase D-ALA esterase/amidase"/>
    <property type="match status" value="1"/>
</dbReference>
<keyword evidence="5" id="KW-0511">Multifunctional enzyme</keyword>
<dbReference type="GO" id="GO:0004042">
    <property type="term" value="F:L-glutamate N-acetyltransferase activity"/>
    <property type="evidence" value="ECO:0007669"/>
    <property type="project" value="TreeGrafter"/>
</dbReference>
<dbReference type="GO" id="GO:0004358">
    <property type="term" value="F:L-glutamate N-acetyltransferase activity, acting on acetyl-L-ornithine as donor"/>
    <property type="evidence" value="ECO:0007669"/>
    <property type="project" value="InterPro"/>
</dbReference>
<organism evidence="7">
    <name type="scientific">marine sediment metagenome</name>
    <dbReference type="NCBI Taxonomy" id="412755"/>
    <lineage>
        <taxon>unclassified sequences</taxon>
        <taxon>metagenomes</taxon>
        <taxon>ecological metagenomes</taxon>
    </lineage>
</organism>
<dbReference type="InterPro" id="IPR002813">
    <property type="entry name" value="Arg_biosynth_ArgJ"/>
</dbReference>
<evidence type="ECO:0000256" key="1">
    <source>
        <dbReference type="ARBA" id="ARBA00022571"/>
    </source>
</evidence>
<keyword evidence="2" id="KW-0028">Amino-acid biosynthesis</keyword>
<dbReference type="SUPFAM" id="SSF56266">
    <property type="entry name" value="DmpA/ArgJ-like"/>
    <property type="match status" value="1"/>
</dbReference>
<dbReference type="PANTHER" id="PTHR23100:SF0">
    <property type="entry name" value="ARGININE BIOSYNTHESIS BIFUNCTIONAL PROTEIN ARGJ, MITOCHONDRIAL"/>
    <property type="match status" value="1"/>
</dbReference>
<feature type="non-terminal residue" evidence="7">
    <location>
        <position position="1"/>
    </location>
</feature>
<dbReference type="GO" id="GO:0006592">
    <property type="term" value="P:ornithine biosynthetic process"/>
    <property type="evidence" value="ECO:0007669"/>
    <property type="project" value="TreeGrafter"/>
</dbReference>
<dbReference type="InterPro" id="IPR016117">
    <property type="entry name" value="ArgJ-like_dom_sf"/>
</dbReference>
<accession>X0Y3C7</accession>
<reference evidence="7" key="1">
    <citation type="journal article" date="2014" name="Front. Microbiol.">
        <title>High frequency of phylogenetically diverse reductive dehalogenase-homologous genes in deep subseafloor sedimentary metagenomes.</title>
        <authorList>
            <person name="Kawai M."/>
            <person name="Futagami T."/>
            <person name="Toyoda A."/>
            <person name="Takaki Y."/>
            <person name="Nishi S."/>
            <person name="Hori S."/>
            <person name="Arai W."/>
            <person name="Tsubouchi T."/>
            <person name="Morono Y."/>
            <person name="Uchiyama I."/>
            <person name="Ito T."/>
            <person name="Fujiyama A."/>
            <person name="Inagaki F."/>
            <person name="Takami H."/>
        </authorList>
    </citation>
    <scope>NUCLEOTIDE SEQUENCE</scope>
    <source>
        <strain evidence="7">Expedition CK06-06</strain>
    </source>
</reference>
<dbReference type="GO" id="GO:0006526">
    <property type="term" value="P:L-arginine biosynthetic process"/>
    <property type="evidence" value="ECO:0007669"/>
    <property type="project" value="UniProtKB-KW"/>
</dbReference>
<keyword evidence="3" id="KW-0808">Transferase</keyword>
<keyword evidence="6" id="KW-0012">Acyltransferase</keyword>
<keyword evidence="4" id="KW-0068">Autocatalytic cleavage</keyword>
<name>X0Y3C7_9ZZZZ</name>
<sequence>CQERLQAGRAVAVVVNSGCANACTGEQGLRDAAEMTGLAAERIGVSPENVLVASTGVIGEQLPMEQIKTGIEQIVLSAEGGHSLVKAMMTTDTVPKEVAARVGDRGFIIGGVAKGSGMIHPDLATMLCFLTTDAAVDLDFLKLALRKAMDISFNMISIDGDTSTNDMVLIMANGLAGNKSISQDSSQAGVFQQALDQVCLYLAKSIARDGEGAGKL</sequence>
<dbReference type="EMBL" id="BARS01054624">
    <property type="protein sequence ID" value="GAG50379.1"/>
    <property type="molecule type" value="Genomic_DNA"/>
</dbReference>
<dbReference type="AlphaFoldDB" id="X0Y3C7"/>
<evidence type="ECO:0008006" key="8">
    <source>
        <dbReference type="Google" id="ProtNLM"/>
    </source>
</evidence>
<dbReference type="FunFam" id="3.30.2330.10:FF:000001">
    <property type="entry name" value="Arginine biosynthesis bifunctional protein ArgJ, mitochondrial"/>
    <property type="match status" value="1"/>
</dbReference>
<dbReference type="PANTHER" id="PTHR23100">
    <property type="entry name" value="ARGININE BIOSYNTHESIS BIFUNCTIONAL PROTEIN ARGJ"/>
    <property type="match status" value="1"/>
</dbReference>
<evidence type="ECO:0000256" key="2">
    <source>
        <dbReference type="ARBA" id="ARBA00022605"/>
    </source>
</evidence>
<evidence type="ECO:0000256" key="6">
    <source>
        <dbReference type="ARBA" id="ARBA00023315"/>
    </source>
</evidence>
<evidence type="ECO:0000313" key="7">
    <source>
        <dbReference type="EMBL" id="GAG50379.1"/>
    </source>
</evidence>
<proteinExistence type="inferred from homology"/>
<evidence type="ECO:0000256" key="5">
    <source>
        <dbReference type="ARBA" id="ARBA00023268"/>
    </source>
</evidence>
<evidence type="ECO:0000256" key="3">
    <source>
        <dbReference type="ARBA" id="ARBA00022679"/>
    </source>
</evidence>
<keyword evidence="1" id="KW-0055">Arginine biosynthesis</keyword>
<gene>
    <name evidence="7" type="ORF">S01H1_80828</name>
</gene>
<protein>
    <recommendedName>
        <fullName evidence="8">Glutamate N-acetyltransferase</fullName>
    </recommendedName>
</protein>
<dbReference type="HAMAP" id="MF_01106">
    <property type="entry name" value="ArgJ"/>
    <property type="match status" value="1"/>
</dbReference>
<feature type="non-terminal residue" evidence="7">
    <location>
        <position position="216"/>
    </location>
</feature>
<evidence type="ECO:0000256" key="4">
    <source>
        <dbReference type="ARBA" id="ARBA00022813"/>
    </source>
</evidence>
<comment type="caution">
    <text evidence="7">The sequence shown here is derived from an EMBL/GenBank/DDBJ whole genome shotgun (WGS) entry which is preliminary data.</text>
</comment>
<dbReference type="Pfam" id="PF01960">
    <property type="entry name" value="ArgJ"/>
    <property type="match status" value="1"/>
</dbReference>